<evidence type="ECO:0000256" key="6">
    <source>
        <dbReference type="ARBA" id="ARBA00022982"/>
    </source>
</evidence>
<dbReference type="InterPro" id="IPR016488">
    <property type="entry name" value="NADH_Ub_cplx-1_asu_su-6"/>
</dbReference>
<sequence>MAFTLRSVKVPPNSASLEEARSRVFDFFGKACRSIPTIMDIYNLDDVVTKSELRSSISSEIRKNSHVTNPKVIDLLLFKGMEELNNIVEHAKQRHHIIGQYVLDRQGLAQDLDTKDEGTSEFLKNFYKSNYF</sequence>
<accession>A0A5D2TCV1</accession>
<evidence type="ECO:0008006" key="11">
    <source>
        <dbReference type="Google" id="ProtNLM"/>
    </source>
</evidence>
<evidence type="ECO:0000256" key="4">
    <source>
        <dbReference type="ARBA" id="ARBA00022660"/>
    </source>
</evidence>
<keyword evidence="5" id="KW-0999">Mitochondrion inner membrane</keyword>
<organism evidence="9 10">
    <name type="scientific">Gossypium mustelinum</name>
    <name type="common">Cotton</name>
    <name type="synonym">Gossypium caicoense</name>
    <dbReference type="NCBI Taxonomy" id="34275"/>
    <lineage>
        <taxon>Eukaryota</taxon>
        <taxon>Viridiplantae</taxon>
        <taxon>Streptophyta</taxon>
        <taxon>Embryophyta</taxon>
        <taxon>Tracheophyta</taxon>
        <taxon>Spermatophyta</taxon>
        <taxon>Magnoliopsida</taxon>
        <taxon>eudicotyledons</taxon>
        <taxon>Gunneridae</taxon>
        <taxon>Pentapetalae</taxon>
        <taxon>rosids</taxon>
        <taxon>malvids</taxon>
        <taxon>Malvales</taxon>
        <taxon>Malvaceae</taxon>
        <taxon>Malvoideae</taxon>
        <taxon>Gossypium</taxon>
    </lineage>
</organism>
<proteinExistence type="inferred from homology"/>
<dbReference type="PANTHER" id="PTHR12964">
    <property type="entry name" value="NADH-UBIQUINONE OXIDOREDUCTASE B14 SUBUNIT"/>
    <property type="match status" value="1"/>
</dbReference>
<evidence type="ECO:0000256" key="8">
    <source>
        <dbReference type="ARBA" id="ARBA00023136"/>
    </source>
</evidence>
<evidence type="ECO:0000256" key="5">
    <source>
        <dbReference type="ARBA" id="ARBA00022792"/>
    </source>
</evidence>
<gene>
    <name evidence="9" type="ORF">E1A91_D10G223500v1</name>
</gene>
<comment type="similarity">
    <text evidence="2">Belongs to the complex I LYR family.</text>
</comment>
<comment type="subcellular location">
    <subcellularLocation>
        <location evidence="1">Mitochondrion inner membrane</location>
        <topology evidence="1">Peripheral membrane protein</topology>
        <orientation evidence="1">Matrix side</orientation>
    </subcellularLocation>
</comment>
<keyword evidence="6" id="KW-0249">Electron transport</keyword>
<evidence type="ECO:0000256" key="1">
    <source>
        <dbReference type="ARBA" id="ARBA00004443"/>
    </source>
</evidence>
<dbReference type="InterPro" id="IPR045299">
    <property type="entry name" value="Complex1_LYR_NDUFA6_LYRM6"/>
</dbReference>
<dbReference type="CDD" id="cd20266">
    <property type="entry name" value="Complex1_LYR_NDUFA6_LYRM6"/>
    <property type="match status" value="1"/>
</dbReference>
<dbReference type="Proteomes" id="UP000323597">
    <property type="component" value="Chromosome D10"/>
</dbReference>
<keyword evidence="3" id="KW-0813">Transport</keyword>
<dbReference type="EMBL" id="CM017658">
    <property type="protein sequence ID" value="TYI62124.1"/>
    <property type="molecule type" value="Genomic_DNA"/>
</dbReference>
<evidence type="ECO:0000256" key="7">
    <source>
        <dbReference type="ARBA" id="ARBA00023128"/>
    </source>
</evidence>
<protein>
    <recommendedName>
        <fullName evidence="11">NADH dehydrogenase [ubiquinone] 1 alpha subcomplex subunit 6</fullName>
    </recommendedName>
</protein>
<dbReference type="AlphaFoldDB" id="A0A5D2TCV1"/>
<keyword evidence="8" id="KW-0472">Membrane</keyword>
<name>A0A5D2TCV1_GOSMU</name>
<evidence type="ECO:0000256" key="3">
    <source>
        <dbReference type="ARBA" id="ARBA00022448"/>
    </source>
</evidence>
<dbReference type="GO" id="GO:0045271">
    <property type="term" value="C:respiratory chain complex I"/>
    <property type="evidence" value="ECO:0007669"/>
    <property type="project" value="InterPro"/>
</dbReference>
<keyword evidence="7" id="KW-0496">Mitochondrion</keyword>
<dbReference type="GO" id="GO:0006979">
    <property type="term" value="P:response to oxidative stress"/>
    <property type="evidence" value="ECO:0007669"/>
    <property type="project" value="TreeGrafter"/>
</dbReference>
<evidence type="ECO:0000313" key="10">
    <source>
        <dbReference type="Proteomes" id="UP000323597"/>
    </source>
</evidence>
<dbReference type="PANTHER" id="PTHR12964:SF0">
    <property type="entry name" value="NADH DEHYDROGENASE [UBIQUINONE] 1 ALPHA SUBCOMPLEX SUBUNIT 6"/>
    <property type="match status" value="1"/>
</dbReference>
<keyword evidence="4" id="KW-0679">Respiratory chain</keyword>
<evidence type="ECO:0000313" key="9">
    <source>
        <dbReference type="EMBL" id="TYI62124.1"/>
    </source>
</evidence>
<reference evidence="9 10" key="1">
    <citation type="submission" date="2019-07" db="EMBL/GenBank/DDBJ databases">
        <title>WGS assembly of Gossypium mustelinum.</title>
        <authorList>
            <person name="Chen Z.J."/>
            <person name="Sreedasyam A."/>
            <person name="Ando A."/>
            <person name="Song Q."/>
            <person name="De L."/>
            <person name="Hulse-Kemp A."/>
            <person name="Ding M."/>
            <person name="Ye W."/>
            <person name="Kirkbride R."/>
            <person name="Jenkins J."/>
            <person name="Plott C."/>
            <person name="Lovell J."/>
            <person name="Lin Y.-M."/>
            <person name="Vaughn R."/>
            <person name="Liu B."/>
            <person name="Li W."/>
            <person name="Simpson S."/>
            <person name="Scheffler B."/>
            <person name="Saski C."/>
            <person name="Grover C."/>
            <person name="Hu G."/>
            <person name="Conover J."/>
            <person name="Carlson J."/>
            <person name="Shu S."/>
            <person name="Boston L."/>
            <person name="Williams M."/>
            <person name="Peterson D."/>
            <person name="Mcgee K."/>
            <person name="Jones D."/>
            <person name="Wendel J."/>
            <person name="Stelly D."/>
            <person name="Grimwood J."/>
            <person name="Schmutz J."/>
        </authorList>
    </citation>
    <scope>NUCLEOTIDE SEQUENCE [LARGE SCALE GENOMIC DNA]</scope>
    <source>
        <strain evidence="9">1408120.09</strain>
    </source>
</reference>
<evidence type="ECO:0000256" key="2">
    <source>
        <dbReference type="ARBA" id="ARBA00009508"/>
    </source>
</evidence>
<dbReference type="GO" id="GO:0005743">
    <property type="term" value="C:mitochondrial inner membrane"/>
    <property type="evidence" value="ECO:0007669"/>
    <property type="project" value="UniProtKB-SubCell"/>
</dbReference>
<keyword evidence="10" id="KW-1185">Reference proteome</keyword>